<reference evidence="14" key="2">
    <citation type="submission" date="2025-09" db="UniProtKB">
        <authorList>
            <consortium name="Ensembl"/>
        </authorList>
    </citation>
    <scope>IDENTIFICATION</scope>
</reference>
<proteinExistence type="predicted"/>
<evidence type="ECO:0000256" key="3">
    <source>
        <dbReference type="ARBA" id="ARBA00022439"/>
    </source>
</evidence>
<protein>
    <recommendedName>
        <fullName evidence="9">Surfactant protein C</fullName>
    </recommendedName>
    <alternativeName>
        <fullName evidence="10">Pulmonary surfactant-associated protein C</fullName>
    </alternativeName>
</protein>
<keyword evidence="8" id="KW-0449">Lipoprotein</keyword>
<keyword evidence="15" id="KW-1185">Reference proteome</keyword>
<dbReference type="Gene3D" id="3.30.390.150">
    <property type="match status" value="1"/>
</dbReference>
<evidence type="ECO:0000256" key="7">
    <source>
        <dbReference type="ARBA" id="ARBA00023157"/>
    </source>
</evidence>
<keyword evidence="5" id="KW-0305">Gaseous exchange</keyword>
<dbReference type="InterPro" id="IPR007084">
    <property type="entry name" value="BRICHOS_dom"/>
</dbReference>
<accession>A0A8C0UEP7</accession>
<feature type="compositionally biased region" description="Polar residues" evidence="11">
    <location>
        <begin position="193"/>
        <end position="203"/>
    </location>
</feature>
<comment type="subcellular location">
    <subcellularLocation>
        <location evidence="2">Secreted</location>
        <location evidence="2">Extracellular space</location>
        <location evidence="2">Surface film</location>
    </subcellularLocation>
</comment>
<keyword evidence="3" id="KW-0767">Surface film</keyword>
<dbReference type="GO" id="GO:0007585">
    <property type="term" value="P:respiratory gaseous exchange by respiratory system"/>
    <property type="evidence" value="ECO:0007669"/>
    <property type="project" value="UniProtKB-KW"/>
</dbReference>
<evidence type="ECO:0000313" key="15">
    <source>
        <dbReference type="Proteomes" id="UP000694410"/>
    </source>
</evidence>
<dbReference type="Pfam" id="PF04089">
    <property type="entry name" value="BRICHOS"/>
    <property type="match status" value="1"/>
</dbReference>
<comment type="function">
    <text evidence="1">Pulmonary surfactant associated proteins promote alveolar stability by lowering the surface tension at the air-liquid interface in the peripheral air spaces.</text>
</comment>
<keyword evidence="12" id="KW-1133">Transmembrane helix</keyword>
<dbReference type="SMART" id="SM00019">
    <property type="entry name" value="SF_P"/>
    <property type="match status" value="1"/>
</dbReference>
<dbReference type="Ensembl" id="ENSCCET00000009998.1">
    <property type="protein sequence ID" value="ENSCCEP00000006144.1"/>
    <property type="gene ID" value="ENSCCEG00000006637.1"/>
</dbReference>
<dbReference type="Proteomes" id="UP000694410">
    <property type="component" value="Unplaced"/>
</dbReference>
<evidence type="ECO:0000256" key="10">
    <source>
        <dbReference type="ARBA" id="ARBA00044825"/>
    </source>
</evidence>
<evidence type="ECO:0000313" key="14">
    <source>
        <dbReference type="Ensembl" id="ENSCCEP00000006144.1"/>
    </source>
</evidence>
<feature type="region of interest" description="Disordered" evidence="11">
    <location>
        <begin position="193"/>
        <end position="212"/>
    </location>
</feature>
<feature type="region of interest" description="Disordered" evidence="11">
    <location>
        <begin position="1"/>
        <end position="27"/>
    </location>
</feature>
<dbReference type="InterPro" id="IPR015091">
    <property type="entry name" value="Surfactant_protein_propep"/>
</dbReference>
<feature type="domain" description="BRICHOS" evidence="13">
    <location>
        <begin position="441"/>
        <end position="523"/>
    </location>
</feature>
<evidence type="ECO:0000256" key="11">
    <source>
        <dbReference type="SAM" id="MobiDB-lite"/>
    </source>
</evidence>
<sequence length="523" mass="56162">GAGSRRCHGPGNVLRAPTVTGNSQEPLEGLLWPLTPWENRRHSTPQHLPVGFGGLRYGRGVPVAEGACGWAKTRSSSVSLSPEGDRSELGPPHPKKIHTVDTSASPKSHQQWCPSGLGTQNEGQGHFLTPFPPHPCRLQEILNVLFVPCHIKQLQVPELAKGHGPGLTTAGCSTLEGLLWPCHLASGQQRSPQAWGQGSLTQCPRSSSSSRFPGGSSWEWALSKHGWSGSHARARLHPGATKPSQGPLLSPPQCPSIKLPVPVARLGWEWEEEEAAAAAAAMESSMKQVMLEEEDSGNGCCCPGCCLPCATCCAKCCTKCSWCCAKCCCLPKCCQCPKCPKCPKCPGCAGCASCSGCLKKSLCFVPRLLCSLPRKLLSCGCGRLRCLLIAVVVVVLLVLIIAGALLMRLSIDQRHADTVLRSGVWTGPAWEEDAATFYLDSGDGNAATVIYDYRNLLVSYRPRLQHACFVTRVDKDNIPGLDTVVETFQRRQAEDKISMPLADRSLLGTTASILCSLLPVYWA</sequence>
<feature type="compositionally biased region" description="Polar residues" evidence="11">
    <location>
        <begin position="100"/>
        <end position="118"/>
    </location>
</feature>
<dbReference type="PROSITE" id="PS50869">
    <property type="entry name" value="BRICHOS"/>
    <property type="match status" value="1"/>
</dbReference>
<evidence type="ECO:0000259" key="13">
    <source>
        <dbReference type="PROSITE" id="PS50869"/>
    </source>
</evidence>
<feature type="region of interest" description="Disordered" evidence="11">
    <location>
        <begin position="72"/>
        <end position="118"/>
    </location>
</feature>
<keyword evidence="7" id="KW-1015">Disulfide bond</keyword>
<keyword evidence="6" id="KW-0564">Palmitate</keyword>
<reference evidence="14" key="1">
    <citation type="submission" date="2025-08" db="UniProtKB">
        <authorList>
            <consortium name="Ensembl"/>
        </authorList>
    </citation>
    <scope>IDENTIFICATION</scope>
</reference>
<name>A0A8C0UEP7_CYACU</name>
<keyword evidence="12" id="KW-0472">Membrane</keyword>
<evidence type="ECO:0000256" key="2">
    <source>
        <dbReference type="ARBA" id="ARBA00004364"/>
    </source>
</evidence>
<evidence type="ECO:0000256" key="9">
    <source>
        <dbReference type="ARBA" id="ARBA00044778"/>
    </source>
</evidence>
<feature type="transmembrane region" description="Helical" evidence="12">
    <location>
        <begin position="387"/>
        <end position="407"/>
    </location>
</feature>
<dbReference type="PANTHER" id="PTHR10800">
    <property type="entry name" value="PULMONARY SURFACTANT-ASSOCIATED PROTEIN C"/>
    <property type="match status" value="1"/>
</dbReference>
<evidence type="ECO:0000256" key="5">
    <source>
        <dbReference type="ARBA" id="ARBA00022713"/>
    </source>
</evidence>
<evidence type="ECO:0000256" key="12">
    <source>
        <dbReference type="SAM" id="Phobius"/>
    </source>
</evidence>
<dbReference type="Pfam" id="PF08999">
    <property type="entry name" value="SP_C-Propep"/>
    <property type="match status" value="1"/>
</dbReference>
<dbReference type="AlphaFoldDB" id="A0A8C0UEP7"/>
<keyword evidence="12" id="KW-0812">Transmembrane</keyword>
<evidence type="ECO:0000256" key="1">
    <source>
        <dbReference type="ARBA" id="ARBA00002263"/>
    </source>
</evidence>
<dbReference type="GO" id="GO:0005615">
    <property type="term" value="C:extracellular space"/>
    <property type="evidence" value="ECO:0007669"/>
    <property type="project" value="TreeGrafter"/>
</dbReference>
<evidence type="ECO:0000256" key="4">
    <source>
        <dbReference type="ARBA" id="ARBA00022525"/>
    </source>
</evidence>
<evidence type="ECO:0000256" key="8">
    <source>
        <dbReference type="ARBA" id="ARBA00023288"/>
    </source>
</evidence>
<keyword evidence="4" id="KW-0964">Secreted</keyword>
<dbReference type="InterPro" id="IPR001729">
    <property type="entry name" value="SP-C"/>
</dbReference>
<dbReference type="SMART" id="SM01039">
    <property type="entry name" value="BRICHOS"/>
    <property type="match status" value="1"/>
</dbReference>
<organism evidence="14 15">
    <name type="scientific">Cyanistes caeruleus</name>
    <name type="common">Eurasian blue tit</name>
    <name type="synonym">Parus caeruleus</name>
    <dbReference type="NCBI Taxonomy" id="156563"/>
    <lineage>
        <taxon>Eukaryota</taxon>
        <taxon>Metazoa</taxon>
        <taxon>Chordata</taxon>
        <taxon>Craniata</taxon>
        <taxon>Vertebrata</taxon>
        <taxon>Euteleostomi</taxon>
        <taxon>Archelosauria</taxon>
        <taxon>Archosauria</taxon>
        <taxon>Dinosauria</taxon>
        <taxon>Saurischia</taxon>
        <taxon>Theropoda</taxon>
        <taxon>Coelurosauria</taxon>
        <taxon>Aves</taxon>
        <taxon>Neognathae</taxon>
        <taxon>Neoaves</taxon>
        <taxon>Telluraves</taxon>
        <taxon>Australaves</taxon>
        <taxon>Passeriformes</taxon>
        <taxon>Paridae</taxon>
        <taxon>Cyanistes</taxon>
    </lineage>
</organism>
<evidence type="ECO:0000256" key="6">
    <source>
        <dbReference type="ARBA" id="ARBA00023139"/>
    </source>
</evidence>
<dbReference type="PANTHER" id="PTHR10800:SF4">
    <property type="entry name" value="PULMONARY SURFACTANT-ASSOCIATED PROTEIN C"/>
    <property type="match status" value="1"/>
</dbReference>
<gene>
    <name evidence="14" type="primary">SFTPC</name>
</gene>